<protein>
    <submittedName>
        <fullName evidence="2">Uncharacterized protein</fullName>
    </submittedName>
</protein>
<sequence>MTSKTISKRKMDDDLSKTKRIKEMLSSQSHDESNPELEKRIKDVMNESSVDRTMYNKADRKVLEMIVDSELFLRVYRLYAEIIKTPVNKETEEIESREITANVKKEQSQYLKPNCILNIHTINGTEKSVARDINLSRKHSTLYGMVRLYKPRSYSPQINTVYRTPKRQTKETLINDSN</sequence>
<name>A0ABQ7HUW0_9MICR</name>
<feature type="compositionally biased region" description="Basic and acidic residues" evidence="1">
    <location>
        <begin position="9"/>
        <end position="37"/>
    </location>
</feature>
<dbReference type="EMBL" id="SBIQ01001171">
    <property type="protein sequence ID" value="KAF7670529.1"/>
    <property type="molecule type" value="Genomic_DNA"/>
</dbReference>
<reference evidence="2 3" key="1">
    <citation type="submission" date="2019-01" db="EMBL/GenBank/DDBJ databases">
        <title>Genomes sequencing and comparative genomics of infectious freshwater microsporidia, Cucumispora dikerogammari and Thelohania contejeani.</title>
        <authorList>
            <person name="Cormier A."/>
            <person name="Giraud I."/>
            <person name="Wattier R."/>
            <person name="Teixeira M."/>
            <person name="Grandjean F."/>
            <person name="Rigaud T."/>
            <person name="Cordaux R."/>
        </authorList>
    </citation>
    <scope>NUCLEOTIDE SEQUENCE [LARGE SCALE GENOMIC DNA]</scope>
    <source>
        <strain evidence="2">T1</strain>
        <tissue evidence="2">Spores</tissue>
    </source>
</reference>
<comment type="caution">
    <text evidence="2">The sequence shown here is derived from an EMBL/GenBank/DDBJ whole genome shotgun (WGS) entry which is preliminary data.</text>
</comment>
<evidence type="ECO:0000313" key="3">
    <source>
        <dbReference type="Proteomes" id="UP001516464"/>
    </source>
</evidence>
<feature type="region of interest" description="Disordered" evidence="1">
    <location>
        <begin position="1"/>
        <end position="37"/>
    </location>
</feature>
<evidence type="ECO:0000256" key="1">
    <source>
        <dbReference type="SAM" id="MobiDB-lite"/>
    </source>
</evidence>
<keyword evidence="3" id="KW-1185">Reference proteome</keyword>
<accession>A0ABQ7HUW0</accession>
<evidence type="ECO:0000313" key="2">
    <source>
        <dbReference type="EMBL" id="KAF7670529.1"/>
    </source>
</evidence>
<organism evidence="2 3">
    <name type="scientific">Astathelohania contejeani</name>
    <dbReference type="NCBI Taxonomy" id="164912"/>
    <lineage>
        <taxon>Eukaryota</taxon>
        <taxon>Fungi</taxon>
        <taxon>Fungi incertae sedis</taxon>
        <taxon>Microsporidia</taxon>
        <taxon>Astathelohaniidae</taxon>
        <taxon>Astathelohania</taxon>
    </lineage>
</organism>
<proteinExistence type="predicted"/>
<feature type="non-terminal residue" evidence="2">
    <location>
        <position position="178"/>
    </location>
</feature>
<gene>
    <name evidence="2" type="ORF">TCON_2832</name>
</gene>
<dbReference type="Proteomes" id="UP001516464">
    <property type="component" value="Unassembled WGS sequence"/>
</dbReference>